<dbReference type="SUPFAM" id="SSF53720">
    <property type="entry name" value="ALDH-like"/>
    <property type="match status" value="1"/>
</dbReference>
<gene>
    <name evidence="3" type="ORF">HY57_04960</name>
</gene>
<dbReference type="InterPro" id="IPR016162">
    <property type="entry name" value="Ald_DH_N"/>
</dbReference>
<keyword evidence="4" id="KW-1185">Reference proteome</keyword>
<dbReference type="EMBL" id="CP008884">
    <property type="protein sequence ID" value="AIF46657.1"/>
    <property type="molecule type" value="Genomic_DNA"/>
</dbReference>
<evidence type="ECO:0000313" key="4">
    <source>
        <dbReference type="Proteomes" id="UP000027987"/>
    </source>
</evidence>
<sequence length="83" mass="9124">MLARTRACGVTVNDTLHHIARLNLPFGGVGPSGIGGYHGEAGFQTFSHMKPVFRQARLNGAGMLNPPYGKRFWKMLKLLMRLG</sequence>
<name>A0A075JYW1_9GAMM</name>
<protein>
    <recommendedName>
        <fullName evidence="5">Aldehyde dehydrogenase domain-containing protein</fullName>
    </recommendedName>
</protein>
<proteinExistence type="predicted"/>
<dbReference type="Gene3D" id="3.40.605.10">
    <property type="entry name" value="Aldehyde Dehydrogenase, Chain A, domain 1"/>
    <property type="match status" value="1"/>
</dbReference>
<dbReference type="PATRIC" id="fig|1217721.7.peg.1039"/>
<dbReference type="HOGENOM" id="CLU_005391_3_5_6"/>
<dbReference type="InterPro" id="IPR016161">
    <property type="entry name" value="Ald_DH/histidinol_DH"/>
</dbReference>
<dbReference type="Gene3D" id="3.40.309.10">
    <property type="entry name" value="Aldehyde Dehydrogenase, Chain A, domain 2"/>
    <property type="match status" value="1"/>
</dbReference>
<keyword evidence="1" id="KW-0560">Oxidoreductase</keyword>
<dbReference type="GO" id="GO:0005737">
    <property type="term" value="C:cytoplasm"/>
    <property type="evidence" value="ECO:0007669"/>
    <property type="project" value="TreeGrafter"/>
</dbReference>
<dbReference type="STRING" id="1217721.HY57_04960"/>
<organism evidence="3 4">
    <name type="scientific">Dyella japonica A8</name>
    <dbReference type="NCBI Taxonomy" id="1217721"/>
    <lineage>
        <taxon>Bacteria</taxon>
        <taxon>Pseudomonadati</taxon>
        <taxon>Pseudomonadota</taxon>
        <taxon>Gammaproteobacteria</taxon>
        <taxon>Lysobacterales</taxon>
        <taxon>Rhodanobacteraceae</taxon>
        <taxon>Dyella</taxon>
    </lineage>
</organism>
<evidence type="ECO:0000313" key="3">
    <source>
        <dbReference type="EMBL" id="AIF46657.1"/>
    </source>
</evidence>
<dbReference type="InterPro" id="IPR016163">
    <property type="entry name" value="Ald_DH_C"/>
</dbReference>
<accession>A0A075JYW1</accession>
<dbReference type="GO" id="GO:0004029">
    <property type="term" value="F:aldehyde dehydrogenase (NAD+) activity"/>
    <property type="evidence" value="ECO:0007669"/>
    <property type="project" value="TreeGrafter"/>
</dbReference>
<dbReference type="AlphaFoldDB" id="A0A075JYW1"/>
<dbReference type="GO" id="GO:0006081">
    <property type="term" value="P:aldehyde metabolic process"/>
    <property type="evidence" value="ECO:0007669"/>
    <property type="project" value="InterPro"/>
</dbReference>
<keyword evidence="2" id="KW-0520">NAD</keyword>
<evidence type="ECO:0008006" key="5">
    <source>
        <dbReference type="Google" id="ProtNLM"/>
    </source>
</evidence>
<dbReference type="PANTHER" id="PTHR43570">
    <property type="entry name" value="ALDEHYDE DEHYDROGENASE"/>
    <property type="match status" value="1"/>
</dbReference>
<reference evidence="3 4" key="1">
    <citation type="submission" date="2014-07" db="EMBL/GenBank/DDBJ databases">
        <title>Complete Genome Sequence of Dyella japonica Strain A8 Isolated from Malaysian Tropical Soil.</title>
        <authorList>
            <person name="Hui R.K.H."/>
            <person name="Chen J.-W."/>
            <person name="Chan K.-G."/>
            <person name="Leung F.C.C."/>
        </authorList>
    </citation>
    <scope>NUCLEOTIDE SEQUENCE [LARGE SCALE GENOMIC DNA]</scope>
    <source>
        <strain evidence="3 4">A8</strain>
    </source>
</reference>
<dbReference type="InterPro" id="IPR012394">
    <property type="entry name" value="Aldehyde_DH_NAD(P)"/>
</dbReference>
<dbReference type="KEGG" id="dja:HY57_04960"/>
<evidence type="ECO:0000256" key="2">
    <source>
        <dbReference type="ARBA" id="ARBA00023027"/>
    </source>
</evidence>
<evidence type="ECO:0000256" key="1">
    <source>
        <dbReference type="ARBA" id="ARBA00023002"/>
    </source>
</evidence>
<dbReference type="Proteomes" id="UP000027987">
    <property type="component" value="Chromosome"/>
</dbReference>
<dbReference type="PANTHER" id="PTHR43570:SF20">
    <property type="entry name" value="ALDEHYDE DEHYDROGENASE ALDX-RELATED"/>
    <property type="match status" value="1"/>
</dbReference>